<dbReference type="EMBL" id="LXQA010231462">
    <property type="protein sequence ID" value="MCI36196.1"/>
    <property type="molecule type" value="Genomic_DNA"/>
</dbReference>
<feature type="non-terminal residue" evidence="1">
    <location>
        <position position="69"/>
    </location>
</feature>
<keyword evidence="2" id="KW-1185">Reference proteome</keyword>
<sequence length="69" mass="8003">MGFRNLRAFNEALLAKQGWRLITHPSSLVAQVLKAKYYPNAQFLQAKPKQHMSYSWRSILQASWVLKKG</sequence>
<evidence type="ECO:0000313" key="1">
    <source>
        <dbReference type="EMBL" id="MCI36196.1"/>
    </source>
</evidence>
<proteinExistence type="predicted"/>
<protein>
    <submittedName>
        <fullName evidence="1">Ribonuclease H protein</fullName>
    </submittedName>
</protein>
<evidence type="ECO:0000313" key="2">
    <source>
        <dbReference type="Proteomes" id="UP000265520"/>
    </source>
</evidence>
<accession>A0A392RKZ8</accession>
<name>A0A392RKZ8_9FABA</name>
<dbReference type="Proteomes" id="UP000265520">
    <property type="component" value="Unassembled WGS sequence"/>
</dbReference>
<reference evidence="1 2" key="1">
    <citation type="journal article" date="2018" name="Front. Plant Sci.">
        <title>Red Clover (Trifolium pratense) and Zigzag Clover (T. medium) - A Picture of Genomic Similarities and Differences.</title>
        <authorList>
            <person name="Dluhosova J."/>
            <person name="Istvanek J."/>
            <person name="Nedelnik J."/>
            <person name="Repkova J."/>
        </authorList>
    </citation>
    <scope>NUCLEOTIDE SEQUENCE [LARGE SCALE GENOMIC DNA]</scope>
    <source>
        <strain evidence="2">cv. 10/8</strain>
        <tissue evidence="1">Leaf</tissue>
    </source>
</reference>
<comment type="caution">
    <text evidence="1">The sequence shown here is derived from an EMBL/GenBank/DDBJ whole genome shotgun (WGS) entry which is preliminary data.</text>
</comment>
<organism evidence="1 2">
    <name type="scientific">Trifolium medium</name>
    <dbReference type="NCBI Taxonomy" id="97028"/>
    <lineage>
        <taxon>Eukaryota</taxon>
        <taxon>Viridiplantae</taxon>
        <taxon>Streptophyta</taxon>
        <taxon>Embryophyta</taxon>
        <taxon>Tracheophyta</taxon>
        <taxon>Spermatophyta</taxon>
        <taxon>Magnoliopsida</taxon>
        <taxon>eudicotyledons</taxon>
        <taxon>Gunneridae</taxon>
        <taxon>Pentapetalae</taxon>
        <taxon>rosids</taxon>
        <taxon>fabids</taxon>
        <taxon>Fabales</taxon>
        <taxon>Fabaceae</taxon>
        <taxon>Papilionoideae</taxon>
        <taxon>50 kb inversion clade</taxon>
        <taxon>NPAAA clade</taxon>
        <taxon>Hologalegina</taxon>
        <taxon>IRL clade</taxon>
        <taxon>Trifolieae</taxon>
        <taxon>Trifolium</taxon>
    </lineage>
</organism>
<dbReference type="AlphaFoldDB" id="A0A392RKZ8"/>